<dbReference type="Pfam" id="PF07158">
    <property type="entry name" value="MatC_N"/>
    <property type="match status" value="1"/>
</dbReference>
<dbReference type="EMBL" id="JACHWU010000001">
    <property type="protein sequence ID" value="MBB3049055.1"/>
    <property type="molecule type" value="Genomic_DNA"/>
</dbReference>
<dbReference type="InterPro" id="IPR009827">
    <property type="entry name" value="MatC_N"/>
</dbReference>
<dbReference type="RefSeq" id="WP_183645985.1">
    <property type="nucleotide sequence ID" value="NZ_JACHWU010000001.1"/>
</dbReference>
<feature type="transmembrane region" description="Helical" evidence="2">
    <location>
        <begin position="135"/>
        <end position="158"/>
    </location>
</feature>
<dbReference type="Proteomes" id="UP000550714">
    <property type="component" value="Unassembled WGS sequence"/>
</dbReference>
<reference evidence="4 5" key="1">
    <citation type="submission" date="2020-08" db="EMBL/GenBank/DDBJ databases">
        <title>Genomic Encyclopedia of Type Strains, Phase III (KMG-III): the genomes of soil and plant-associated and newly described type strains.</title>
        <authorList>
            <person name="Whitman W."/>
        </authorList>
    </citation>
    <scope>NUCLEOTIDE SEQUENCE [LARGE SCALE GENOMIC DNA]</scope>
    <source>
        <strain evidence="4 5">CECT 8577</strain>
    </source>
</reference>
<proteinExistence type="predicted"/>
<evidence type="ECO:0000313" key="4">
    <source>
        <dbReference type="EMBL" id="MBB3049055.1"/>
    </source>
</evidence>
<feature type="transmembrane region" description="Helical" evidence="2">
    <location>
        <begin position="340"/>
        <end position="367"/>
    </location>
</feature>
<keyword evidence="2" id="KW-0472">Membrane</keyword>
<protein>
    <submittedName>
        <fullName evidence="4">Di/tricarboxylate transporter</fullName>
    </submittedName>
</protein>
<organism evidence="4 5">
    <name type="scientific">Prauserella isguenensis</name>
    <dbReference type="NCBI Taxonomy" id="1470180"/>
    <lineage>
        <taxon>Bacteria</taxon>
        <taxon>Bacillati</taxon>
        <taxon>Actinomycetota</taxon>
        <taxon>Actinomycetes</taxon>
        <taxon>Pseudonocardiales</taxon>
        <taxon>Pseudonocardiaceae</taxon>
        <taxon>Prauserella</taxon>
    </lineage>
</organism>
<evidence type="ECO:0000256" key="1">
    <source>
        <dbReference type="SAM" id="MobiDB-lite"/>
    </source>
</evidence>
<evidence type="ECO:0000313" key="5">
    <source>
        <dbReference type="Proteomes" id="UP000550714"/>
    </source>
</evidence>
<keyword evidence="5" id="KW-1185">Reference proteome</keyword>
<keyword evidence="2" id="KW-0812">Transmembrane</keyword>
<feature type="transmembrane region" description="Helical" evidence="2">
    <location>
        <begin position="178"/>
        <end position="201"/>
    </location>
</feature>
<evidence type="ECO:0000256" key="2">
    <source>
        <dbReference type="SAM" id="Phobius"/>
    </source>
</evidence>
<sequence length="444" mass="45253">MTLADVSIAVLVGLFVLAGVVPRVHLGLTALPAAFLLGLGAGVPADEVTDFFPANFVVLVVGVMALFGTAHANGTLDWLLESLLRLVGGRLVLVPVVPFVIGAVLTAIGTLPAASVAIVAPIALGLAARYRYSPLIASVVGVTGILSGVMSPFAMYGLATLEMSDELELPASAPVSLFLGGIGMGAAICVAALVVGVWSGAIPRGTVARERVGPGRHAPTSPADSDQGAQPGLGHTGAAGTATRTVPRVARPATRLLTLGAMAVVVVLAVGFDLDIGYLGLTAAVLLHLVLRLDAHTTVTGLPWNVVLLIGGLLTYVGLMEELGAFERLSELLTVQGAPLLSLLGLCYVAGVTSFAASSIAVFVTMMPLLPPLIASGISPVGAVLAVAFSMMLTDINPLGITGGLLLGSAEPAERERLFRHLLVYGLVSVAVAPLVAWAVFGWW</sequence>
<comment type="caution">
    <text evidence="4">The sequence shown here is derived from an EMBL/GenBank/DDBJ whole genome shotgun (WGS) entry which is preliminary data.</text>
</comment>
<keyword evidence="2" id="KW-1133">Transmembrane helix</keyword>
<name>A0A839RV74_9PSEU</name>
<feature type="transmembrane region" description="Helical" evidence="2">
    <location>
        <begin position="51"/>
        <end position="72"/>
    </location>
</feature>
<feature type="transmembrane region" description="Helical" evidence="2">
    <location>
        <begin position="373"/>
        <end position="393"/>
    </location>
</feature>
<feature type="domain" description="Dicarboxylate carrier MatC N-terminal" evidence="3">
    <location>
        <begin position="5"/>
        <end position="148"/>
    </location>
</feature>
<evidence type="ECO:0000259" key="3">
    <source>
        <dbReference type="Pfam" id="PF07158"/>
    </source>
</evidence>
<feature type="transmembrane region" description="Helical" evidence="2">
    <location>
        <begin position="256"/>
        <end position="281"/>
    </location>
</feature>
<feature type="transmembrane region" description="Helical" evidence="2">
    <location>
        <begin position="92"/>
        <end position="123"/>
    </location>
</feature>
<accession>A0A839RV74</accession>
<feature type="transmembrane region" description="Helical" evidence="2">
    <location>
        <begin position="301"/>
        <end position="319"/>
    </location>
</feature>
<feature type="transmembrane region" description="Helical" evidence="2">
    <location>
        <begin position="6"/>
        <end position="39"/>
    </location>
</feature>
<dbReference type="AlphaFoldDB" id="A0A839RV74"/>
<gene>
    <name evidence="4" type="ORF">FHS23_000050</name>
</gene>
<feature type="transmembrane region" description="Helical" evidence="2">
    <location>
        <begin position="422"/>
        <end position="441"/>
    </location>
</feature>
<feature type="region of interest" description="Disordered" evidence="1">
    <location>
        <begin position="209"/>
        <end position="241"/>
    </location>
</feature>